<reference evidence="23" key="1">
    <citation type="submission" date="2017-02" db="UniProtKB">
        <authorList>
            <consortium name="WormBaseParasite"/>
        </authorList>
    </citation>
    <scope>IDENTIFICATION</scope>
</reference>
<comment type="catalytic activity">
    <reaction evidence="1">
        <text>(9Z)-octadecenamide + H2O = (9Z)-octadecenoate + NH4(+)</text>
        <dbReference type="Rhea" id="RHEA:26506"/>
        <dbReference type="ChEBI" id="CHEBI:15377"/>
        <dbReference type="ChEBI" id="CHEBI:28938"/>
        <dbReference type="ChEBI" id="CHEBI:30823"/>
        <dbReference type="ChEBI" id="CHEBI:116314"/>
        <dbReference type="EC" id="3.5.1.99"/>
    </reaction>
    <physiologicalReaction direction="left-to-right" evidence="1">
        <dbReference type="Rhea" id="RHEA:26507"/>
    </physiologicalReaction>
</comment>
<evidence type="ECO:0000256" key="15">
    <source>
        <dbReference type="ARBA" id="ARBA00052458"/>
    </source>
</evidence>
<dbReference type="InterPro" id="IPR023631">
    <property type="entry name" value="Amidase_dom"/>
</dbReference>
<comment type="catalytic activity">
    <reaction evidence="15">
        <text>N-docosanoyl-ethanolamine + H2O = docosanoate + ethanolamine</text>
        <dbReference type="Rhea" id="RHEA:63128"/>
        <dbReference type="ChEBI" id="CHEBI:15377"/>
        <dbReference type="ChEBI" id="CHEBI:23858"/>
        <dbReference type="ChEBI" id="CHEBI:57603"/>
        <dbReference type="ChEBI" id="CHEBI:146186"/>
    </reaction>
    <physiologicalReaction direction="left-to-right" evidence="15">
        <dbReference type="Rhea" id="RHEA:63129"/>
    </physiologicalReaction>
</comment>
<dbReference type="GO" id="GO:0009062">
    <property type="term" value="P:fatty acid catabolic process"/>
    <property type="evidence" value="ECO:0007669"/>
    <property type="project" value="TreeGrafter"/>
</dbReference>
<evidence type="ECO:0000313" key="23">
    <source>
        <dbReference type="WBParaSite" id="EVEC_0000495901-mRNA-1"/>
    </source>
</evidence>
<dbReference type="InterPro" id="IPR036928">
    <property type="entry name" value="AS_sf"/>
</dbReference>
<dbReference type="PROSITE" id="PS00571">
    <property type="entry name" value="AMIDASES"/>
    <property type="match status" value="1"/>
</dbReference>
<organism evidence="23">
    <name type="scientific">Enterobius vermicularis</name>
    <name type="common">Human pinworm</name>
    <dbReference type="NCBI Taxonomy" id="51028"/>
    <lineage>
        <taxon>Eukaryota</taxon>
        <taxon>Metazoa</taxon>
        <taxon>Ecdysozoa</taxon>
        <taxon>Nematoda</taxon>
        <taxon>Chromadorea</taxon>
        <taxon>Rhabditida</taxon>
        <taxon>Spirurina</taxon>
        <taxon>Oxyuridomorpha</taxon>
        <taxon>Oxyuroidea</taxon>
        <taxon>Oxyuridae</taxon>
        <taxon>Enterobius</taxon>
    </lineage>
</organism>
<keyword evidence="6" id="KW-0442">Lipid degradation</keyword>
<dbReference type="Pfam" id="PF01425">
    <property type="entry name" value="Amidase"/>
    <property type="match status" value="1"/>
</dbReference>
<evidence type="ECO:0000259" key="20">
    <source>
        <dbReference type="Pfam" id="PF01425"/>
    </source>
</evidence>
<keyword evidence="7" id="KW-0443">Lipid metabolism</keyword>
<evidence type="ECO:0000256" key="5">
    <source>
        <dbReference type="ARBA" id="ARBA00022801"/>
    </source>
</evidence>
<keyword evidence="22" id="KW-1185">Reference proteome</keyword>
<comment type="catalytic activity">
    <reaction evidence="12">
        <text>N-(15Z-tetracosenoyl)-ethanolamine + H2O = (15Z)-tetracosenoate + ethanolamine</text>
        <dbReference type="Rhea" id="RHEA:63144"/>
        <dbReference type="ChEBI" id="CHEBI:15377"/>
        <dbReference type="ChEBI" id="CHEBI:32392"/>
        <dbReference type="ChEBI" id="CHEBI:57603"/>
        <dbReference type="ChEBI" id="CHEBI:146187"/>
    </reaction>
    <physiologicalReaction direction="left-to-right" evidence="12">
        <dbReference type="Rhea" id="RHEA:63145"/>
    </physiologicalReaction>
</comment>
<feature type="binding site" evidence="19">
    <location>
        <position position="186"/>
    </location>
    <ligand>
        <name>substrate</name>
    </ligand>
</feature>
<evidence type="ECO:0000256" key="13">
    <source>
        <dbReference type="ARBA" id="ARBA00051346"/>
    </source>
</evidence>
<evidence type="ECO:0000256" key="4">
    <source>
        <dbReference type="ARBA" id="ARBA00022553"/>
    </source>
</evidence>
<dbReference type="SUPFAM" id="SSF75304">
    <property type="entry name" value="Amidase signature (AS) enzymes"/>
    <property type="match status" value="1"/>
</dbReference>
<dbReference type="OrthoDB" id="6428749at2759"/>
<evidence type="ECO:0000256" key="2">
    <source>
        <dbReference type="ARBA" id="ARBA00009199"/>
    </source>
</evidence>
<keyword evidence="4" id="KW-0597">Phosphoprotein</keyword>
<keyword evidence="5" id="KW-0378">Hydrolase</keyword>
<reference evidence="21 22" key="2">
    <citation type="submission" date="2018-10" db="EMBL/GenBank/DDBJ databases">
        <authorList>
            <consortium name="Pathogen Informatics"/>
        </authorList>
    </citation>
    <scope>NUCLEOTIDE SEQUENCE [LARGE SCALE GENOMIC DNA]</scope>
</reference>
<sequence>QLYAAVKARQLLRDASINGVKDKIDQIPAVTRGMIGEFNFEKLRDALQEGEITCTMVLRTYQEKAILSHEKTNCITRFIEEADTWASELDKKASELGYKKPPLFGIPFSIKECIKVAGYDQTKGYASEIGNCAEENSLLVEQIKYLGGIPFVLTNVPQCLLTYSCSNPIYGTTCCVTDKNRTSGGSSGGEGALIGSGGSIIGIGSDVGGSIRYPCHFNGITGIKPSHLRLSSSFMDGSVPGRVLVDCSQGPMAAEVSTLVSFLREIWKDDWISQRDPYVPPVPWNELQFSKNHFNIGYYETDGWFEPTPALSRAVRESVVRLRGLGHNVEPFKLPDMKKPFQLFIGAVTLDGGNYLTSKISDDIVMDEYQSTLTLYKLPVYLKRFLGLLLSYSYPRIAAVLQSLPCDTSDLREIYAEIMAFREQFVKLMKNQKLDALICPVQVMPAIGHEYPMKLYTATSYCGIYNLLDFAAGTVRVTSVTTEDERNLEEYPVVDPWYQMAKEATEGAVGLPVGVQVVAPPYHEETVLKILLELEQSVHENPII</sequence>
<comment type="catalytic activity">
    <reaction evidence="10">
        <text>N-(5Z,8Z,11Z,14Z-eicosatetraenoyl)-ethanolamine + H2O = ethanolamine + (5Z,8Z,11Z,14Z)-eicosatetraenoate</text>
        <dbReference type="Rhea" id="RHEA:26136"/>
        <dbReference type="ChEBI" id="CHEBI:2700"/>
        <dbReference type="ChEBI" id="CHEBI:15377"/>
        <dbReference type="ChEBI" id="CHEBI:32395"/>
        <dbReference type="ChEBI" id="CHEBI:57603"/>
        <dbReference type="EC" id="3.5.1.99"/>
    </reaction>
    <physiologicalReaction direction="left-to-right" evidence="10">
        <dbReference type="Rhea" id="RHEA:26137"/>
    </physiologicalReaction>
</comment>
<dbReference type="STRING" id="51028.A0A0N4V4B3"/>
<evidence type="ECO:0000256" key="7">
    <source>
        <dbReference type="ARBA" id="ARBA00023098"/>
    </source>
</evidence>
<protein>
    <recommendedName>
        <fullName evidence="3">fatty acid amide hydrolase</fullName>
        <ecNumber evidence="3">3.5.1.99</ecNumber>
    </recommendedName>
    <alternativeName>
        <fullName evidence="17">Anandamide amidohydrolase 1</fullName>
    </alternativeName>
</protein>
<evidence type="ECO:0000256" key="17">
    <source>
        <dbReference type="ARBA" id="ARBA00077216"/>
    </source>
</evidence>
<comment type="catalytic activity">
    <reaction evidence="16">
        <text>N-(5Z,8Z,11Z,14Z)-eicosatetraenoyl-glycine + H2O = (5Z,8Z,11Z,14Z)-eicosatetraenoate + glycine</text>
        <dbReference type="Rhea" id="RHEA:64108"/>
        <dbReference type="ChEBI" id="CHEBI:15377"/>
        <dbReference type="ChEBI" id="CHEBI:32395"/>
        <dbReference type="ChEBI" id="CHEBI:57305"/>
        <dbReference type="ChEBI" id="CHEBI:59002"/>
    </reaction>
    <physiologicalReaction direction="left-to-right" evidence="16">
        <dbReference type="Rhea" id="RHEA:64109"/>
    </physiologicalReaction>
</comment>
<feature type="active site" description="Charge relay system" evidence="18">
    <location>
        <position position="186"/>
    </location>
</feature>
<comment type="catalytic activity">
    <reaction evidence="14">
        <text>N-octadecanoyl ethanolamine + H2O = octadecanoate + ethanolamine</text>
        <dbReference type="Rhea" id="RHEA:63124"/>
        <dbReference type="ChEBI" id="CHEBI:15377"/>
        <dbReference type="ChEBI" id="CHEBI:25629"/>
        <dbReference type="ChEBI" id="CHEBI:57603"/>
        <dbReference type="ChEBI" id="CHEBI:85299"/>
    </reaction>
    <physiologicalReaction direction="left-to-right" evidence="14">
        <dbReference type="Rhea" id="RHEA:63125"/>
    </physiologicalReaction>
</comment>
<dbReference type="AlphaFoldDB" id="A0A0N4V4B3"/>
<dbReference type="PIRSF" id="PIRSF001221">
    <property type="entry name" value="Amidase_fungi"/>
    <property type="match status" value="1"/>
</dbReference>
<evidence type="ECO:0000256" key="3">
    <source>
        <dbReference type="ARBA" id="ARBA00012112"/>
    </source>
</evidence>
<evidence type="ECO:0000313" key="22">
    <source>
        <dbReference type="Proteomes" id="UP000274131"/>
    </source>
</evidence>
<dbReference type="EC" id="3.5.1.99" evidence="3"/>
<accession>A0A0N4V4B3</accession>
<dbReference type="InterPro" id="IPR020556">
    <property type="entry name" value="Amidase_CS"/>
</dbReference>
<evidence type="ECO:0000256" key="10">
    <source>
        <dbReference type="ARBA" id="ARBA00048606"/>
    </source>
</evidence>
<comment type="catalytic activity">
    <reaction evidence="9">
        <text>N-(9Z-octadecenoyl) ethanolamine + H2O = ethanolamine + (9Z)-octadecenoate</text>
        <dbReference type="Rhea" id="RHEA:45060"/>
        <dbReference type="ChEBI" id="CHEBI:15377"/>
        <dbReference type="ChEBI" id="CHEBI:30823"/>
        <dbReference type="ChEBI" id="CHEBI:57603"/>
        <dbReference type="ChEBI" id="CHEBI:71466"/>
    </reaction>
    <physiologicalReaction direction="left-to-right" evidence="9">
        <dbReference type="Rhea" id="RHEA:45061"/>
    </physiologicalReaction>
</comment>
<evidence type="ECO:0000313" key="21">
    <source>
        <dbReference type="EMBL" id="VDD89892.1"/>
    </source>
</evidence>
<evidence type="ECO:0000256" key="16">
    <source>
        <dbReference type="ARBA" id="ARBA00052709"/>
    </source>
</evidence>
<dbReference type="EMBL" id="UXUI01007915">
    <property type="protein sequence ID" value="VDD89892.1"/>
    <property type="molecule type" value="Genomic_DNA"/>
</dbReference>
<dbReference type="InterPro" id="IPR052096">
    <property type="entry name" value="Endocannabinoid_amidase"/>
</dbReference>
<name>A0A0N4V4B3_ENTVE</name>
<proteinExistence type="inferred from homology"/>
<evidence type="ECO:0000256" key="9">
    <source>
        <dbReference type="ARBA" id="ARBA00048052"/>
    </source>
</evidence>
<dbReference type="GO" id="GO:0004040">
    <property type="term" value="F:amidase activity"/>
    <property type="evidence" value="ECO:0007669"/>
    <property type="project" value="TreeGrafter"/>
</dbReference>
<dbReference type="PANTHER" id="PTHR45847">
    <property type="entry name" value="FATTY ACID AMIDE HYDROLASE"/>
    <property type="match status" value="1"/>
</dbReference>
<evidence type="ECO:0000256" key="18">
    <source>
        <dbReference type="PIRSR" id="PIRSR001221-1"/>
    </source>
</evidence>
<evidence type="ECO:0000256" key="6">
    <source>
        <dbReference type="ARBA" id="ARBA00022963"/>
    </source>
</evidence>
<feature type="active site" description="Charge relay system" evidence="18">
    <location>
        <position position="111"/>
    </location>
</feature>
<dbReference type="PANTHER" id="PTHR45847:SF10">
    <property type="entry name" value="FATTY ACID AMIDE HYDROLASE 1"/>
    <property type="match status" value="1"/>
</dbReference>
<comment type="catalytic activity">
    <reaction evidence="11">
        <text>N-(5Z,8Z,11Z,14Z-eicosatetraenoyl)-L-serine + H2O = (5Z,8Z,11Z,14Z)-eicosatetraenoate + L-serine</text>
        <dbReference type="Rhea" id="RHEA:64116"/>
        <dbReference type="ChEBI" id="CHEBI:15377"/>
        <dbReference type="ChEBI" id="CHEBI:32395"/>
        <dbReference type="ChEBI" id="CHEBI:33384"/>
        <dbReference type="ChEBI" id="CHEBI:149697"/>
    </reaction>
    <physiologicalReaction direction="left-to-right" evidence="11">
        <dbReference type="Rhea" id="RHEA:64117"/>
    </physiologicalReaction>
</comment>
<gene>
    <name evidence="21" type="ORF">EVEC_LOCUS4643</name>
</gene>
<dbReference type="GO" id="GO:0017064">
    <property type="term" value="F:fatty acid amide hydrolase activity"/>
    <property type="evidence" value="ECO:0007669"/>
    <property type="project" value="UniProtKB-EC"/>
</dbReference>
<evidence type="ECO:0000256" key="12">
    <source>
        <dbReference type="ARBA" id="ARBA00050992"/>
    </source>
</evidence>
<feature type="domain" description="Amidase" evidence="20">
    <location>
        <begin position="57"/>
        <end position="528"/>
    </location>
</feature>
<evidence type="ECO:0000256" key="1">
    <source>
        <dbReference type="ARBA" id="ARBA00000208"/>
    </source>
</evidence>
<dbReference type="WBParaSite" id="EVEC_0000495901-mRNA-1">
    <property type="protein sequence ID" value="EVEC_0000495901-mRNA-1"/>
    <property type="gene ID" value="EVEC_0000495901"/>
</dbReference>
<evidence type="ECO:0000256" key="19">
    <source>
        <dbReference type="PIRSR" id="PIRSR001221-2"/>
    </source>
</evidence>
<dbReference type="Gene3D" id="3.90.1300.10">
    <property type="entry name" value="Amidase signature (AS) domain"/>
    <property type="match status" value="1"/>
</dbReference>
<evidence type="ECO:0000256" key="14">
    <source>
        <dbReference type="ARBA" id="ARBA00051454"/>
    </source>
</evidence>
<dbReference type="FunFam" id="3.90.1300.10:FF:000001">
    <property type="entry name" value="Fatty-acid amide hydrolase 1"/>
    <property type="match status" value="1"/>
</dbReference>
<comment type="similarity">
    <text evidence="2">Belongs to the amidase family.</text>
</comment>
<feature type="binding site" evidence="19">
    <location>
        <position position="160"/>
    </location>
    <ligand>
        <name>substrate</name>
    </ligand>
</feature>
<comment type="catalytic activity">
    <reaction evidence="8">
        <text>(9Z)-octadecenoate + glycine = N-(9Z-octadecenoyl)glycine + H2O</text>
        <dbReference type="Rhea" id="RHEA:51316"/>
        <dbReference type="ChEBI" id="CHEBI:15377"/>
        <dbReference type="ChEBI" id="CHEBI:30823"/>
        <dbReference type="ChEBI" id="CHEBI:57305"/>
        <dbReference type="ChEBI" id="CHEBI:133992"/>
    </reaction>
    <physiologicalReaction direction="right-to-left" evidence="8">
        <dbReference type="Rhea" id="RHEA:51318"/>
    </physiologicalReaction>
</comment>
<dbReference type="Proteomes" id="UP000274131">
    <property type="component" value="Unassembled WGS sequence"/>
</dbReference>
<evidence type="ECO:0000256" key="8">
    <source>
        <dbReference type="ARBA" id="ARBA00047450"/>
    </source>
</evidence>
<feature type="active site" description="Acyl-ester intermediate" evidence="18">
    <location>
        <position position="210"/>
    </location>
</feature>
<feature type="binding site" evidence="19">
    <location>
        <begin position="207"/>
        <end position="210"/>
    </location>
    <ligand>
        <name>substrate</name>
    </ligand>
</feature>
<comment type="catalytic activity">
    <reaction evidence="13">
        <text>N-(9Z-hexadecenoyl) ethanolamine + H2O = (9Z)-hexadecenoate + ethanolamine</text>
        <dbReference type="Rhea" id="RHEA:35563"/>
        <dbReference type="ChEBI" id="CHEBI:15377"/>
        <dbReference type="ChEBI" id="CHEBI:32372"/>
        <dbReference type="ChEBI" id="CHEBI:57603"/>
        <dbReference type="ChEBI" id="CHEBI:71465"/>
    </reaction>
    <physiologicalReaction direction="left-to-right" evidence="13">
        <dbReference type="Rhea" id="RHEA:35564"/>
    </physiologicalReaction>
</comment>
<evidence type="ECO:0000256" key="11">
    <source>
        <dbReference type="ARBA" id="ARBA00050294"/>
    </source>
</evidence>